<evidence type="ECO:0000256" key="5">
    <source>
        <dbReference type="ARBA" id="ARBA00022982"/>
    </source>
</evidence>
<evidence type="ECO:0000256" key="3">
    <source>
        <dbReference type="ARBA" id="ARBA00022723"/>
    </source>
</evidence>
<keyword evidence="7" id="KW-0411">Iron-sulfur</keyword>
<protein>
    <submittedName>
        <fullName evidence="9">Ferredoxin</fullName>
    </submittedName>
</protein>
<comment type="caution">
    <text evidence="9">The sequence shown here is derived from an EMBL/GenBank/DDBJ whole genome shotgun (WGS) entry which is preliminary data.</text>
</comment>
<evidence type="ECO:0000313" key="9">
    <source>
        <dbReference type="EMBL" id="RQD82624.1"/>
    </source>
</evidence>
<keyword evidence="5" id="KW-0249">Electron transport</keyword>
<proteinExistence type="predicted"/>
<evidence type="ECO:0000259" key="8">
    <source>
        <dbReference type="PROSITE" id="PS51379"/>
    </source>
</evidence>
<organism evidence="9 10">
    <name type="scientific">Methanosalsum natronophilum</name>
    <dbReference type="NCBI Taxonomy" id="768733"/>
    <lineage>
        <taxon>Archaea</taxon>
        <taxon>Methanobacteriati</taxon>
        <taxon>Methanobacteriota</taxon>
        <taxon>Stenosarchaea group</taxon>
        <taxon>Methanomicrobia</taxon>
        <taxon>Methanosarcinales</taxon>
        <taxon>Methanosarcinaceae</taxon>
        <taxon>Methanosalsum</taxon>
    </lineage>
</organism>
<evidence type="ECO:0000256" key="1">
    <source>
        <dbReference type="ARBA" id="ARBA00022448"/>
    </source>
</evidence>
<evidence type="ECO:0000256" key="2">
    <source>
        <dbReference type="ARBA" id="ARBA00022485"/>
    </source>
</evidence>
<keyword evidence="4" id="KW-0677">Repeat</keyword>
<dbReference type="PANTHER" id="PTHR43687">
    <property type="entry name" value="ADENYLYLSULFATE REDUCTASE, BETA SUBUNIT"/>
    <property type="match status" value="1"/>
</dbReference>
<keyword evidence="2" id="KW-0004">4Fe-4S</keyword>
<dbReference type="Gene3D" id="3.30.70.20">
    <property type="match status" value="2"/>
</dbReference>
<dbReference type="PANTHER" id="PTHR43687:SF6">
    <property type="entry name" value="L-ASPARTATE SEMIALDEHYDE SULFURTRANSFERASE IRON-SULFUR SUBUNIT"/>
    <property type="match status" value="1"/>
</dbReference>
<accession>A0A424YUG3</accession>
<evidence type="ECO:0000256" key="6">
    <source>
        <dbReference type="ARBA" id="ARBA00023004"/>
    </source>
</evidence>
<dbReference type="GO" id="GO:0046872">
    <property type="term" value="F:metal ion binding"/>
    <property type="evidence" value="ECO:0007669"/>
    <property type="project" value="UniProtKB-KW"/>
</dbReference>
<reference evidence="9 10" key="1">
    <citation type="submission" date="2018-08" db="EMBL/GenBank/DDBJ databases">
        <title>The metabolism and importance of syntrophic acetate oxidation coupled to methane or sulfide production in haloalkaline environments.</title>
        <authorList>
            <person name="Timmers P.H.A."/>
            <person name="Vavourakis C.D."/>
            <person name="Sorokin D.Y."/>
            <person name="Sinninghe Damste J.S."/>
            <person name="Muyzer G."/>
            <person name="Stams A.J.M."/>
            <person name="Plugge C.M."/>
        </authorList>
    </citation>
    <scope>NUCLEOTIDE SEQUENCE [LARGE SCALE GENOMIC DNA]</scope>
    <source>
        <strain evidence="9">MSAO_Arc3</strain>
    </source>
</reference>
<keyword evidence="6" id="KW-0408">Iron</keyword>
<dbReference type="SUPFAM" id="SSF54862">
    <property type="entry name" value="4Fe-4S ferredoxins"/>
    <property type="match status" value="1"/>
</dbReference>
<evidence type="ECO:0000313" key="10">
    <source>
        <dbReference type="Proteomes" id="UP000284763"/>
    </source>
</evidence>
<dbReference type="EMBL" id="QZAB01000435">
    <property type="protein sequence ID" value="RQD82624.1"/>
    <property type="molecule type" value="Genomic_DNA"/>
</dbReference>
<dbReference type="InterPro" id="IPR050572">
    <property type="entry name" value="Fe-S_Ferredoxin"/>
</dbReference>
<gene>
    <name evidence="9" type="ORF">D5R95_06970</name>
</gene>
<evidence type="ECO:0000256" key="7">
    <source>
        <dbReference type="ARBA" id="ARBA00023014"/>
    </source>
</evidence>
<dbReference type="Proteomes" id="UP000284763">
    <property type="component" value="Unassembled WGS sequence"/>
</dbReference>
<dbReference type="AlphaFoldDB" id="A0A424YUG3"/>
<dbReference type="Pfam" id="PF14697">
    <property type="entry name" value="Fer4_21"/>
    <property type="match status" value="1"/>
</dbReference>
<feature type="domain" description="4Fe-4S ferredoxin-type" evidence="8">
    <location>
        <begin position="5"/>
        <end position="34"/>
    </location>
</feature>
<sequence>MVERSIVKIDEEKCNGCGKCIAPCAEGAIEIIDGKAKIVSEDLCDGMGFCVGVCPTGALSVESRQTLQFNSEKAAQTPKRSDSSIYCNICERDELERYLIPVRHDNDSIWICTKCLPSLIH</sequence>
<dbReference type="RefSeq" id="WP_259133999.1">
    <property type="nucleotide sequence ID" value="NZ_JANUCS010000004.1"/>
</dbReference>
<dbReference type="GO" id="GO:0051539">
    <property type="term" value="F:4 iron, 4 sulfur cluster binding"/>
    <property type="evidence" value="ECO:0007669"/>
    <property type="project" value="UniProtKB-KW"/>
</dbReference>
<dbReference type="InterPro" id="IPR017896">
    <property type="entry name" value="4Fe4S_Fe-S-bd"/>
</dbReference>
<keyword evidence="1" id="KW-0813">Transport</keyword>
<feature type="domain" description="4Fe-4S ferredoxin-type" evidence="8">
    <location>
        <begin position="35"/>
        <end position="64"/>
    </location>
</feature>
<evidence type="ECO:0000256" key="4">
    <source>
        <dbReference type="ARBA" id="ARBA00022737"/>
    </source>
</evidence>
<dbReference type="PROSITE" id="PS51379">
    <property type="entry name" value="4FE4S_FER_2"/>
    <property type="match status" value="2"/>
</dbReference>
<keyword evidence="3" id="KW-0479">Metal-binding</keyword>
<name>A0A424YUG3_9EURY</name>